<dbReference type="Proteomes" id="UP000784294">
    <property type="component" value="Unassembled WGS sequence"/>
</dbReference>
<feature type="transmembrane region" description="Helical" evidence="2">
    <location>
        <begin position="410"/>
        <end position="431"/>
    </location>
</feature>
<protein>
    <submittedName>
        <fullName evidence="3">Uncharacterized protein</fullName>
    </submittedName>
</protein>
<dbReference type="InterPro" id="IPR032847">
    <property type="entry name" value="PRPF17"/>
</dbReference>
<proteinExistence type="predicted"/>
<dbReference type="GO" id="GO:0071013">
    <property type="term" value="C:catalytic step 2 spliceosome"/>
    <property type="evidence" value="ECO:0007669"/>
    <property type="project" value="InterPro"/>
</dbReference>
<organism evidence="3 4">
    <name type="scientific">Protopolystoma xenopodis</name>
    <dbReference type="NCBI Taxonomy" id="117903"/>
    <lineage>
        <taxon>Eukaryota</taxon>
        <taxon>Metazoa</taxon>
        <taxon>Spiralia</taxon>
        <taxon>Lophotrochozoa</taxon>
        <taxon>Platyhelminthes</taxon>
        <taxon>Monogenea</taxon>
        <taxon>Polyopisthocotylea</taxon>
        <taxon>Polystomatidea</taxon>
        <taxon>Polystomatidae</taxon>
        <taxon>Protopolystoma</taxon>
    </lineage>
</organism>
<feature type="repeat" description="WD" evidence="1">
    <location>
        <begin position="333"/>
        <end position="367"/>
    </location>
</feature>
<dbReference type="SMART" id="SM00320">
    <property type="entry name" value="WD40"/>
    <property type="match status" value="1"/>
</dbReference>
<keyword evidence="4" id="KW-1185">Reference proteome</keyword>
<gene>
    <name evidence="3" type="ORF">PXEA_LOCUS4541</name>
</gene>
<dbReference type="GO" id="GO:0000398">
    <property type="term" value="P:mRNA splicing, via spliceosome"/>
    <property type="evidence" value="ECO:0007669"/>
    <property type="project" value="InterPro"/>
</dbReference>
<reference evidence="3" key="1">
    <citation type="submission" date="2018-11" db="EMBL/GenBank/DDBJ databases">
        <authorList>
            <consortium name="Pathogen Informatics"/>
        </authorList>
    </citation>
    <scope>NUCLEOTIDE SEQUENCE</scope>
</reference>
<evidence type="ECO:0000313" key="3">
    <source>
        <dbReference type="EMBL" id="VEL11101.1"/>
    </source>
</evidence>
<keyword evidence="2" id="KW-0472">Membrane</keyword>
<dbReference type="SUPFAM" id="SSF50978">
    <property type="entry name" value="WD40 repeat-like"/>
    <property type="match status" value="1"/>
</dbReference>
<comment type="caution">
    <text evidence="3">The sequence shown here is derived from an EMBL/GenBank/DDBJ whole genome shotgun (WGS) entry which is preliminary data.</text>
</comment>
<dbReference type="Gene3D" id="2.130.10.10">
    <property type="entry name" value="YVTN repeat-like/Quinoprotein amine dehydrogenase"/>
    <property type="match status" value="1"/>
</dbReference>
<dbReference type="GO" id="GO:0003729">
    <property type="term" value="F:mRNA binding"/>
    <property type="evidence" value="ECO:0007669"/>
    <property type="project" value="TreeGrafter"/>
</dbReference>
<accession>A0A448WGC9</accession>
<sequence>MANSLTMPTTMPEFGNVPRPRFNYGNDNSDNGPRTSLNFVVTTISCSDDVRDIADEILAPFYLNRSRLPRKQRQHESPSKANRQLIVMQSLVVNYDSSSSEEDKSESPHHPSSLLNSSVFSSVNAAPPVEHKLSFLILFAQLGPVNPFKSIKQLAPKNTLTGYVEEAHVNEFSFENQHRTFVSYGYARDPTAECGTQNLVGDVDKVSETDGKTVFEKSKKRKGDLRKRDCKWDPTKEDFTGPWGKYVGEETVSMPSEEDRVYLEAYLAKRATRKRRVEEAPVEEKSTLHIKSPVDYQGRSFLHPPHDVVGVKFFSQEPPERCFLPKKLMHEWVNAHTNGVAAFKLFPQTGHILLSAGMDGKVKVYNLLDSIHLLSYYLNPVSATSVTLRLFGKHSTLDFVDTVLGCLSFMLSYLWLCICKPYFIFLSAYVLSYSL</sequence>
<keyword evidence="2" id="KW-1133">Transmembrane helix</keyword>
<evidence type="ECO:0000256" key="2">
    <source>
        <dbReference type="SAM" id="Phobius"/>
    </source>
</evidence>
<dbReference type="InterPro" id="IPR001680">
    <property type="entry name" value="WD40_rpt"/>
</dbReference>
<dbReference type="PANTHER" id="PTHR43979:SF1">
    <property type="entry name" value="PRE-MRNA-PROCESSING FACTOR 17"/>
    <property type="match status" value="1"/>
</dbReference>
<dbReference type="InterPro" id="IPR036322">
    <property type="entry name" value="WD40_repeat_dom_sf"/>
</dbReference>
<dbReference type="OrthoDB" id="10257301at2759"/>
<evidence type="ECO:0000256" key="1">
    <source>
        <dbReference type="PROSITE-ProRule" id="PRU00221"/>
    </source>
</evidence>
<name>A0A448WGC9_9PLAT</name>
<evidence type="ECO:0000313" key="4">
    <source>
        <dbReference type="Proteomes" id="UP000784294"/>
    </source>
</evidence>
<keyword evidence="1" id="KW-0853">WD repeat</keyword>
<dbReference type="PANTHER" id="PTHR43979">
    <property type="entry name" value="PRE-MRNA-PROCESSING FACTOR 17"/>
    <property type="match status" value="1"/>
</dbReference>
<dbReference type="AlphaFoldDB" id="A0A448WGC9"/>
<dbReference type="PROSITE" id="PS50082">
    <property type="entry name" value="WD_REPEATS_2"/>
    <property type="match status" value="1"/>
</dbReference>
<dbReference type="EMBL" id="CAAALY010010842">
    <property type="protein sequence ID" value="VEL11101.1"/>
    <property type="molecule type" value="Genomic_DNA"/>
</dbReference>
<keyword evidence="2" id="KW-0812">Transmembrane</keyword>
<dbReference type="InterPro" id="IPR015943">
    <property type="entry name" value="WD40/YVTN_repeat-like_dom_sf"/>
</dbReference>